<gene>
    <name evidence="2" type="ORF">SDC9_45094</name>
</gene>
<accession>A0A644W8X3</accession>
<feature type="transmembrane region" description="Helical" evidence="1">
    <location>
        <begin position="7"/>
        <end position="25"/>
    </location>
</feature>
<reference evidence="2" key="1">
    <citation type="submission" date="2019-08" db="EMBL/GenBank/DDBJ databases">
        <authorList>
            <person name="Kucharzyk K."/>
            <person name="Murdoch R.W."/>
            <person name="Higgins S."/>
            <person name="Loffler F."/>
        </authorList>
    </citation>
    <scope>NUCLEOTIDE SEQUENCE</scope>
</reference>
<dbReference type="AlphaFoldDB" id="A0A644W8X3"/>
<proteinExistence type="predicted"/>
<comment type="caution">
    <text evidence="2">The sequence shown here is derived from an EMBL/GenBank/DDBJ whole genome shotgun (WGS) entry which is preliminary data.</text>
</comment>
<feature type="transmembrane region" description="Helical" evidence="1">
    <location>
        <begin position="98"/>
        <end position="125"/>
    </location>
</feature>
<name>A0A644W8X3_9ZZZZ</name>
<evidence type="ECO:0000256" key="1">
    <source>
        <dbReference type="SAM" id="Phobius"/>
    </source>
</evidence>
<organism evidence="2">
    <name type="scientific">bioreactor metagenome</name>
    <dbReference type="NCBI Taxonomy" id="1076179"/>
    <lineage>
        <taxon>unclassified sequences</taxon>
        <taxon>metagenomes</taxon>
        <taxon>ecological metagenomes</taxon>
    </lineage>
</organism>
<keyword evidence="1" id="KW-0812">Transmembrane</keyword>
<dbReference type="EMBL" id="VSSQ01000634">
    <property type="protein sequence ID" value="MPL98883.1"/>
    <property type="molecule type" value="Genomic_DNA"/>
</dbReference>
<feature type="transmembrane region" description="Helical" evidence="1">
    <location>
        <begin position="31"/>
        <end position="52"/>
    </location>
</feature>
<protein>
    <submittedName>
        <fullName evidence="2">Uncharacterized protein</fullName>
    </submittedName>
</protein>
<feature type="transmembrane region" description="Helical" evidence="1">
    <location>
        <begin position="59"/>
        <end position="78"/>
    </location>
</feature>
<sequence>MKSVKSIAIIATLILLAAVMLFAGIDLRLYVTYAIFAIAVLALVAFTGFSAATAGKKSMTAIIIGAALAGLVLLFYFITPTDDVRPDLYEKTGTSLGWSAVIGAGLYTIYSLLGLFVAMLVFFGVKNVINK</sequence>
<keyword evidence="1" id="KW-1133">Transmembrane helix</keyword>
<keyword evidence="1" id="KW-0472">Membrane</keyword>
<evidence type="ECO:0000313" key="2">
    <source>
        <dbReference type="EMBL" id="MPL98883.1"/>
    </source>
</evidence>